<dbReference type="SUPFAM" id="SSF69279">
    <property type="entry name" value="Phage tail proteins"/>
    <property type="match status" value="2"/>
</dbReference>
<proteinExistence type="predicted"/>
<evidence type="ECO:0000259" key="1">
    <source>
        <dbReference type="Pfam" id="PF04717"/>
    </source>
</evidence>
<dbReference type="Gene3D" id="2.40.50.230">
    <property type="entry name" value="Gp5 N-terminal domain"/>
    <property type="match status" value="1"/>
</dbReference>
<reference evidence="2" key="1">
    <citation type="journal article" date="2014" name="Int. J. Syst. Evol. Microbiol.">
        <title>Complete genome of a new Firmicutes species belonging to the dominant human colonic microbiota ('Ruminococcus bicirculans') reveals two chromosomes and a selective capacity to utilize plant glucans.</title>
        <authorList>
            <consortium name="NISC Comparative Sequencing Program"/>
            <person name="Wegmann U."/>
            <person name="Louis P."/>
            <person name="Goesmann A."/>
            <person name="Henrissat B."/>
            <person name="Duncan S.H."/>
            <person name="Flint H.J."/>
        </authorList>
    </citation>
    <scope>NUCLEOTIDE SEQUENCE</scope>
    <source>
        <strain evidence="2">CGMCC 1.18437</strain>
    </source>
</reference>
<gene>
    <name evidence="2" type="ORF">GCM10017781_21850</name>
    <name evidence="3" type="ORF">HNQ07_002220</name>
</gene>
<dbReference type="InterPro" id="IPR023399">
    <property type="entry name" value="Baseplate-like_2-layer_sand"/>
</dbReference>
<evidence type="ECO:0000313" key="4">
    <source>
        <dbReference type="Proteomes" id="UP000539473"/>
    </source>
</evidence>
<dbReference type="Pfam" id="PF04717">
    <property type="entry name" value="Phage_base_V"/>
    <property type="match status" value="1"/>
</dbReference>
<dbReference type="Gene3D" id="2.30.300.10">
    <property type="entry name" value="Baseplate protein-like domain - beta roll fold"/>
    <property type="match status" value="1"/>
</dbReference>
<dbReference type="Gene3D" id="3.30.1920.10">
    <property type="entry name" value="Baseplate protein-like domains - 2 layer sandwich fold"/>
    <property type="match status" value="1"/>
</dbReference>
<dbReference type="SUPFAM" id="SSF69255">
    <property type="entry name" value="gp5 N-terminal domain-like"/>
    <property type="match status" value="1"/>
</dbReference>
<evidence type="ECO:0000313" key="2">
    <source>
        <dbReference type="EMBL" id="GHF45123.1"/>
    </source>
</evidence>
<evidence type="ECO:0000313" key="5">
    <source>
        <dbReference type="Proteomes" id="UP000619376"/>
    </source>
</evidence>
<dbReference type="Proteomes" id="UP000619376">
    <property type="component" value="Unassembled WGS sequence"/>
</dbReference>
<dbReference type="RefSeq" id="WP_184111705.1">
    <property type="nucleotide sequence ID" value="NZ_BNAJ01000005.1"/>
</dbReference>
<dbReference type="Proteomes" id="UP000539473">
    <property type="component" value="Unassembled WGS sequence"/>
</dbReference>
<accession>A0A7W8KGT9</accession>
<feature type="domain" description="Gp5/Type VI secretion system Vgr protein OB-fold" evidence="1">
    <location>
        <begin position="333"/>
        <end position="404"/>
    </location>
</feature>
<dbReference type="EMBL" id="JACHFK010000005">
    <property type="protein sequence ID" value="MBB5376756.1"/>
    <property type="molecule type" value="Genomic_DNA"/>
</dbReference>
<dbReference type="AlphaFoldDB" id="A0A7W8KGT9"/>
<evidence type="ECO:0000313" key="3">
    <source>
        <dbReference type="EMBL" id="MBB5376756.1"/>
    </source>
</evidence>
<reference evidence="2" key="4">
    <citation type="submission" date="2024-05" db="EMBL/GenBank/DDBJ databases">
        <authorList>
            <person name="Sun Q."/>
            <person name="Zhou Y."/>
        </authorList>
    </citation>
    <scope>NUCLEOTIDE SEQUENCE</scope>
    <source>
        <strain evidence="2">CGMCC 1.18437</strain>
    </source>
</reference>
<dbReference type="InterPro" id="IPR037026">
    <property type="entry name" value="Vgr_OB-fold_dom_sf"/>
</dbReference>
<comment type="caution">
    <text evidence="3">The sequence shown here is derived from an EMBL/GenBank/DDBJ whole genome shotgun (WGS) entry which is preliminary data.</text>
</comment>
<dbReference type="EMBL" id="BNAJ01000005">
    <property type="protein sequence ID" value="GHF45123.1"/>
    <property type="molecule type" value="Genomic_DNA"/>
</dbReference>
<organism evidence="3 4">
    <name type="scientific">Deinococcus metalli</name>
    <dbReference type="NCBI Taxonomy" id="1141878"/>
    <lineage>
        <taxon>Bacteria</taxon>
        <taxon>Thermotogati</taxon>
        <taxon>Deinococcota</taxon>
        <taxon>Deinococci</taxon>
        <taxon>Deinococcales</taxon>
        <taxon>Deinococcaceae</taxon>
        <taxon>Deinococcus</taxon>
    </lineage>
</organism>
<reference evidence="3 4" key="3">
    <citation type="submission" date="2020-08" db="EMBL/GenBank/DDBJ databases">
        <title>Genomic Encyclopedia of Type Strains, Phase IV (KMG-IV): sequencing the most valuable type-strain genomes for metagenomic binning, comparative biology and taxonomic classification.</title>
        <authorList>
            <person name="Goeker M."/>
        </authorList>
    </citation>
    <scope>NUCLEOTIDE SEQUENCE [LARGE SCALE GENOMIC DNA]</scope>
    <source>
        <strain evidence="3 4">DSM 27521</strain>
    </source>
</reference>
<dbReference type="Gene3D" id="3.55.50.10">
    <property type="entry name" value="Baseplate protein-like domains"/>
    <property type="match status" value="1"/>
</dbReference>
<sequence>MTMRVPAFRQTAALRVRLAGQSLDGWEGVVHALRIMQRLSLPAACELVLRGPGPLPAQPGDPLTVDDADGQTVFGGEVSAVAVEFLPGGTREVRVRAYDPLQRLRRSQTARVRADVDLHGLAQELAAGLGLGVQVDVPILRRSWGAQVRQSDFDALRRVSERSGRAFRVQGGQLDFVGPAGDGSVVTLRLGQALLEARVERSVDPACDAVEVRGWNPLTVQAVQGRAVGAGSGVARQVVGVQAENDEEARWLAQAELDWRAAAAHTCWGVSTGDSRLRPGGGVRLEGLGDGLEGDFVLTEVTHRVETETGFVTEFSSAPVVPPPSPVPVATFGTVAQVDDPQALGRVRVTLPAQGDLESGWLHVLSLAAGPDRGLMALPDVGDTVLVLLPAGDGSSGVVLGGLYGPSGMPDSGVESGATRRYTLRTAAGQQVVLDAAAGLLRLEDGRGSVVELTPDGLRVHAATRLVLEAPGQEVLIRGQRINFERA</sequence>
<dbReference type="InterPro" id="IPR006531">
    <property type="entry name" value="Gp5/Vgr_OB"/>
</dbReference>
<protein>
    <submittedName>
        <fullName evidence="3">Phage baseplate assembly protein V</fullName>
    </submittedName>
    <submittedName>
        <fullName evidence="2">Type IV secretion protein Rhs</fullName>
    </submittedName>
</protein>
<name>A0A7W8KGT9_9DEIO</name>
<reference evidence="5" key="2">
    <citation type="journal article" date="2019" name="Int. J. Syst. Evol. Microbiol.">
        <title>The Global Catalogue of Microorganisms (GCM) 10K type strain sequencing project: providing services to taxonomists for standard genome sequencing and annotation.</title>
        <authorList>
            <consortium name="The Broad Institute Genomics Platform"/>
            <consortium name="The Broad Institute Genome Sequencing Center for Infectious Disease"/>
            <person name="Wu L."/>
            <person name="Ma J."/>
        </authorList>
    </citation>
    <scope>NUCLEOTIDE SEQUENCE [LARGE SCALE GENOMIC DNA]</scope>
    <source>
        <strain evidence="5">CGMCC 1.18437</strain>
    </source>
</reference>
<keyword evidence="5" id="KW-1185">Reference proteome</keyword>